<dbReference type="InterPro" id="IPR052018">
    <property type="entry name" value="PHP_domain"/>
</dbReference>
<dbReference type="AlphaFoldDB" id="A0A248LKU4"/>
<evidence type="ECO:0000259" key="1">
    <source>
        <dbReference type="SMART" id="SM00481"/>
    </source>
</evidence>
<evidence type="ECO:0000313" key="4">
    <source>
        <dbReference type="Proteomes" id="UP000197424"/>
    </source>
</evidence>
<dbReference type="PANTHER" id="PTHR42924:SF3">
    <property type="entry name" value="POLYMERASE_HISTIDINOL PHOSPHATASE N-TERMINAL DOMAIN-CONTAINING PROTEIN"/>
    <property type="match status" value="1"/>
</dbReference>
<protein>
    <submittedName>
        <fullName evidence="3">PHP domain-containing protein</fullName>
    </submittedName>
    <submittedName>
        <fullName evidence="2">Phosphotransferase domain-containing protein</fullName>
    </submittedName>
</protein>
<dbReference type="EMBL" id="CP022115">
    <property type="protein sequence ID" value="ASJ24996.1"/>
    <property type="molecule type" value="Genomic_DNA"/>
</dbReference>
<reference evidence="4" key="2">
    <citation type="submission" date="2017-06" db="EMBL/GenBank/DDBJ databases">
        <title>Whole genome sequence of Laribacter hongkongensis LHGZ1.</title>
        <authorList>
            <person name="Chen D."/>
            <person name="Wu H."/>
            <person name="Chen J."/>
        </authorList>
    </citation>
    <scope>NUCLEOTIDE SEQUENCE [LARGE SCALE GENOMIC DNA]</scope>
    <source>
        <strain evidence="4">LHGZ1</strain>
    </source>
</reference>
<reference evidence="2" key="3">
    <citation type="submission" date="2017-06" db="EMBL/GenBank/DDBJ databases">
        <authorList>
            <person name="Kim H.J."/>
            <person name="Triplett B.A."/>
        </authorList>
    </citation>
    <scope>NUCLEOTIDE SEQUENCE</scope>
    <source>
        <strain evidence="2">HLGZ1</strain>
    </source>
</reference>
<dbReference type="Pfam" id="PF02811">
    <property type="entry name" value="PHP"/>
    <property type="match status" value="1"/>
</dbReference>
<dbReference type="InterPro" id="IPR016195">
    <property type="entry name" value="Pol/histidinol_Pase-like"/>
</dbReference>
<reference evidence="2" key="1">
    <citation type="journal article" date="2017" name="J. Antimicrob. Chemother.">
        <title>Emergence and genomic analysis of MDR Laribacter hongkongensis strain HLGZ1 from Guangzhou, China.</title>
        <authorList>
            <person name="Wu H.K."/>
            <person name="Chen J.H."/>
            <person name="Yang L."/>
            <person name="Li A.R."/>
            <person name="Su D.H."/>
            <person name="Lin Y.P."/>
            <person name="Chen D.Q."/>
        </authorList>
    </citation>
    <scope>NUCLEOTIDE SEQUENCE</scope>
    <source>
        <strain evidence="2">HLGZ1</strain>
    </source>
</reference>
<dbReference type="Gene3D" id="1.10.150.650">
    <property type="match status" value="1"/>
</dbReference>
<dbReference type="GO" id="GO:0004534">
    <property type="term" value="F:5'-3' RNA exonuclease activity"/>
    <property type="evidence" value="ECO:0007669"/>
    <property type="project" value="TreeGrafter"/>
</dbReference>
<dbReference type="GO" id="GO:0035312">
    <property type="term" value="F:5'-3' DNA exonuclease activity"/>
    <property type="evidence" value="ECO:0007669"/>
    <property type="project" value="TreeGrafter"/>
</dbReference>
<evidence type="ECO:0000313" key="2">
    <source>
        <dbReference type="EMBL" id="ASJ24996.1"/>
    </source>
</evidence>
<dbReference type="InterPro" id="IPR049742">
    <property type="entry name" value="35NBP"/>
</dbReference>
<organism evidence="2 4">
    <name type="scientific">Laribacter hongkongensis</name>
    <dbReference type="NCBI Taxonomy" id="168471"/>
    <lineage>
        <taxon>Bacteria</taxon>
        <taxon>Pseudomonadati</taxon>
        <taxon>Pseudomonadota</taxon>
        <taxon>Betaproteobacteria</taxon>
        <taxon>Neisseriales</taxon>
        <taxon>Aquaspirillaceae</taxon>
        <taxon>Laribacter</taxon>
    </lineage>
</organism>
<dbReference type="InterPro" id="IPR003141">
    <property type="entry name" value="Pol/His_phosphatase_N"/>
</dbReference>
<reference evidence="3 5" key="4">
    <citation type="submission" date="2021-10" db="EMBL/GenBank/DDBJ databases">
        <title>Whole-genome sequencing analysis of Laribacter hongkongensis: virulence gene profiles, carbohydrate-active enzyme prediction, and antimicrobial resistance characterization.</title>
        <authorList>
            <person name="Yuan P."/>
            <person name="Zhan Y."/>
            <person name="Chen D."/>
        </authorList>
    </citation>
    <scope>NUCLEOTIDE SEQUENCE [LARGE SCALE GENOMIC DNA]</scope>
    <source>
        <strain evidence="3 5">W67</strain>
    </source>
</reference>
<dbReference type="PANTHER" id="PTHR42924">
    <property type="entry name" value="EXONUCLEASE"/>
    <property type="match status" value="1"/>
</dbReference>
<sequence length="287" mass="30531">MNLLDLHCHSTASDGDLPPAELVARAAARGCRILALTDHDCTAGLAEAGQAAETCGVHLVAGVEVSVTWHNRTIHIVGLGIDPQQPDLALGLKSIREGRIGRAEAMAADLLRVGVEDAFAGAMRYCSNPEMISRTHFARYLIETGRAKDKDQAFKRFLVNGKPGYVRHQWAELADAVRWIRAAGGIAVIAHPGRYKIGRRLMGELIADFKAAGGEAIEVVSASHSASEISQFGKLARAEGLLASSGSDFHAPGEGGRDVGLTQPLPEGCLPVWERLGLSPADYAETL</sequence>
<gene>
    <name evidence="3" type="ORF">LH440_08435</name>
    <name evidence="2" type="ORF">LHGZ1_2165</name>
</gene>
<dbReference type="RefSeq" id="WP_088861044.1">
    <property type="nucleotide sequence ID" value="NZ_CP022115.1"/>
</dbReference>
<dbReference type="OrthoDB" id="9804333at2"/>
<proteinExistence type="predicted"/>
<evidence type="ECO:0000313" key="3">
    <source>
        <dbReference type="EMBL" id="MCG9025927.1"/>
    </source>
</evidence>
<dbReference type="CDD" id="cd07438">
    <property type="entry name" value="PHP_HisPPase_AMP"/>
    <property type="match status" value="1"/>
</dbReference>
<name>A0A248LKU4_9NEIS</name>
<dbReference type="Proteomes" id="UP001200247">
    <property type="component" value="Unassembled WGS sequence"/>
</dbReference>
<dbReference type="GO" id="GO:0016740">
    <property type="term" value="F:transferase activity"/>
    <property type="evidence" value="ECO:0007669"/>
    <property type="project" value="UniProtKB-KW"/>
</dbReference>
<accession>A0A248LKU4</accession>
<evidence type="ECO:0000313" key="5">
    <source>
        <dbReference type="Proteomes" id="UP001200247"/>
    </source>
</evidence>
<dbReference type="Gene3D" id="3.20.20.140">
    <property type="entry name" value="Metal-dependent hydrolases"/>
    <property type="match status" value="1"/>
</dbReference>
<dbReference type="Proteomes" id="UP000197424">
    <property type="component" value="Chromosome"/>
</dbReference>
<dbReference type="InterPro" id="IPR004013">
    <property type="entry name" value="PHP_dom"/>
</dbReference>
<keyword evidence="2" id="KW-0808">Transferase</keyword>
<dbReference type="SMART" id="SM00481">
    <property type="entry name" value="POLIIIAc"/>
    <property type="match status" value="1"/>
</dbReference>
<dbReference type="EMBL" id="JAJAXM010000012">
    <property type="protein sequence ID" value="MCG9025927.1"/>
    <property type="molecule type" value="Genomic_DNA"/>
</dbReference>
<feature type="domain" description="Polymerase/histidinol phosphatase N-terminal" evidence="1">
    <location>
        <begin position="4"/>
        <end position="69"/>
    </location>
</feature>
<dbReference type="NCBIfam" id="NF041577">
    <property type="entry name" value="nside_bi_sphtase"/>
    <property type="match status" value="1"/>
</dbReference>
<dbReference type="SUPFAM" id="SSF89550">
    <property type="entry name" value="PHP domain-like"/>
    <property type="match status" value="1"/>
</dbReference>